<evidence type="ECO:0000256" key="1">
    <source>
        <dbReference type="PIRSR" id="PIRSR640198-1"/>
    </source>
</evidence>
<dbReference type="Gene3D" id="3.30.160.60">
    <property type="entry name" value="Classic Zinc Finger"/>
    <property type="match status" value="1"/>
</dbReference>
<feature type="non-terminal residue" evidence="5">
    <location>
        <position position="1"/>
    </location>
</feature>
<dbReference type="InterPro" id="IPR040198">
    <property type="entry name" value="Fido_containing"/>
</dbReference>
<dbReference type="RefSeq" id="XP_024339990.1">
    <property type="nucleotide sequence ID" value="XM_024484974.1"/>
</dbReference>
<dbReference type="PANTHER" id="PTHR13504:SF38">
    <property type="entry name" value="FIDO DOMAIN-CONTAINING PROTEIN"/>
    <property type="match status" value="1"/>
</dbReference>
<dbReference type="GO" id="GO:0005524">
    <property type="term" value="F:ATP binding"/>
    <property type="evidence" value="ECO:0007669"/>
    <property type="project" value="UniProtKB-KW"/>
</dbReference>
<gene>
    <name evidence="5" type="ORF">POSPLADRAFT_1138960</name>
</gene>
<evidence type="ECO:0000259" key="4">
    <source>
        <dbReference type="PROSITE" id="PS51459"/>
    </source>
</evidence>
<name>A0A1X6N3Z5_9APHY</name>
<dbReference type="PANTHER" id="PTHR13504">
    <property type="entry name" value="FIDO DOMAIN-CONTAINING PROTEIN DDB_G0283145"/>
    <property type="match status" value="1"/>
</dbReference>
<dbReference type="PROSITE" id="PS51459">
    <property type="entry name" value="FIDO"/>
    <property type="match status" value="1"/>
</dbReference>
<sequence>AHENVLDLSERPRSLFETLPINDLGPELSSRLEASLKVSEGVDCAKSARLWESLLEVYRIPYLLLRVADMRMTLKSRPTALTLYEELTSITVEEYKIGIPAFAASQRWQSTIETPFPHCKLQQMQIKELRDEWSSMGDPHILMDKFLNMHALATNKIEGNVDLNYSDTTRLIQVGFYHQMEPTSLKHIITSTAMDRAEILSILRDTHETLRDVFELLKSEHIHLTVNGICKLHETLMQTNRVRYFPEAPVGLKYIYLNIGVTRQVSRLNVTAPLNATAAFGEKGTAVQEFPVEKLGQDVALQLEASLKVEPSDGVACAASARLWEALLENYRVPYLLLRVADMRFALGSQVTALSLYEEYWRSTVTANAPFPCGNLKETEFRRMYEMWGLVSKKANDADKFFNFHCIETTVIEGVVMFDAETRDDLIMYGLDEKAVPVEDSSIVAGAVRGCADARAILRDTRQAIDEIYTLAKCEPIMLTVETICRLHQVLMKTSRVLHFKDNNSDGPRLAYTNIGVTRQHSRVNVVVQNPIVMIQFCPFDQVDKELRVFCERFNDLVRQDDVDPFAAAAWISDVFVTIHPFEDGNGRLSRLLASVPLIRKDLPLLRADRDGDYRQLMHFLYLVTVISVTTIKMMIGANNASNKICQWPIVIRFSTSSAKRMHYQVWEGHLVRAAQTEADTHSAKKMIDVPIIACMHASILNFKRNIRYSIRPSTSPSKIFCMDVNGDDGKRGNFIPSTAGRRARAEQILPAQEARRNEQFNKPISKQAHISSYRYIYMSTMTSWQQHDTQYRSMDNGTRPCKYFGSFGEVDGKDVESEEDIGWIADVCDDLAENMDSGTVATLKLLMLFRAQPYYLTENIHHPMTREDLIASEDGLVYNTSIFTSCADTDSVSTALAPGLHMADQNATTNEYDAHTDGEEDLFNEQDREAGTTVSACPPAPRHTTNGMADKEMSSIKDDRTGEGYVDVRTNVWPPARSPQPAQISDASGARDASVLCATTTQDHHSHSRQGLKHKRMLEQRCERCGARLSTGVAMPVRDNRVRGLRPPVTRAPELASSFLTARVSAFQQRNDDADEDNDEMAHVKTTTSAEPTQERKVKKIRIEPTEVPHVTCPGCGGSFREDTFGRHWRDHCGMSPERENRQPLICDVCRRMWQPGNDRLRDFSTDHSLRRHVVRRHTEEDWHAMQRERGKKTRRSHKRSKGAAELPVDTLGKDVALQLEASLKVESSNGVACAASARLWEALLEDHGQVTAHNLYEERRNPGKLDSSDSAFSIIGYSGTAMWKTVSKKASNADRFFNLHCIETTVIEGVVMFDESTRYDLIMDGLDEKAVPVDDSSIVAGTVRSCTDARAILRDTRQETRQHARVNVVVQNPIVMIQFCPFDQVDKELRVFCERFNDLVRQDDVDPFAAAAWISDVFVTIHPFEASNALLPLLDTSLTRLFGCLRANRDGDYSRLMRFLYLVTDVSLTLIKMMIDIAQNDSDGGLDPSPGSSQHSVDTILSREDTSNIFCARGPGSQSTRQNASNKEYTTETEGGSHVHREQDGNTANALIMPPMCRGQRSFGPAPIATSTWEPAWEQIRPRRYNAQPSARSRPPSELLYSREPEKPWA</sequence>
<dbReference type="EMBL" id="KZ110595">
    <property type="protein sequence ID" value="OSX63196.1"/>
    <property type="molecule type" value="Genomic_DNA"/>
</dbReference>
<feature type="compositionally biased region" description="Basic and acidic residues" evidence="3">
    <location>
        <begin position="1537"/>
        <end position="1546"/>
    </location>
</feature>
<organism evidence="5 6">
    <name type="scientific">Postia placenta MAD-698-R-SB12</name>
    <dbReference type="NCBI Taxonomy" id="670580"/>
    <lineage>
        <taxon>Eukaryota</taxon>
        <taxon>Fungi</taxon>
        <taxon>Dikarya</taxon>
        <taxon>Basidiomycota</taxon>
        <taxon>Agaricomycotina</taxon>
        <taxon>Agaricomycetes</taxon>
        <taxon>Polyporales</taxon>
        <taxon>Adustoporiaceae</taxon>
        <taxon>Rhodonia</taxon>
    </lineage>
</organism>
<feature type="compositionally biased region" description="Polar residues" evidence="3">
    <location>
        <begin position="1518"/>
        <end position="1536"/>
    </location>
</feature>
<feature type="region of interest" description="Disordered" evidence="3">
    <location>
        <begin position="928"/>
        <end position="949"/>
    </location>
</feature>
<feature type="domain" description="Fido" evidence="4">
    <location>
        <begin position="479"/>
        <end position="638"/>
    </location>
</feature>
<dbReference type="Gene3D" id="1.10.3290.10">
    <property type="entry name" value="Fido-like domain"/>
    <property type="match status" value="3"/>
</dbReference>
<protein>
    <recommendedName>
        <fullName evidence="4">Fido domain-containing protein</fullName>
    </recommendedName>
</protein>
<dbReference type="GeneID" id="36329923"/>
<feature type="compositionally biased region" description="Basic residues" evidence="3">
    <location>
        <begin position="1191"/>
        <end position="1203"/>
    </location>
</feature>
<evidence type="ECO:0000256" key="2">
    <source>
        <dbReference type="PIRSR" id="PIRSR640198-2"/>
    </source>
</evidence>
<feature type="active site" evidence="1">
    <location>
        <position position="580"/>
    </location>
</feature>
<feature type="binding site" evidence="2">
    <location>
        <begin position="584"/>
        <end position="591"/>
    </location>
    <ligand>
        <name>ATP</name>
        <dbReference type="ChEBI" id="CHEBI:30616"/>
    </ligand>
</feature>
<proteinExistence type="predicted"/>
<dbReference type="InterPro" id="IPR003812">
    <property type="entry name" value="Fido"/>
</dbReference>
<feature type="region of interest" description="Disordered" evidence="3">
    <location>
        <begin position="1182"/>
        <end position="1207"/>
    </location>
</feature>
<dbReference type="Proteomes" id="UP000194127">
    <property type="component" value="Unassembled WGS sequence"/>
</dbReference>
<feature type="region of interest" description="Disordered" evidence="3">
    <location>
        <begin position="1583"/>
        <end position="1612"/>
    </location>
</feature>
<feature type="region of interest" description="Disordered" evidence="3">
    <location>
        <begin position="1513"/>
        <end position="1546"/>
    </location>
</feature>
<evidence type="ECO:0000313" key="6">
    <source>
        <dbReference type="Proteomes" id="UP000194127"/>
    </source>
</evidence>
<reference evidence="5 6" key="1">
    <citation type="submission" date="2017-04" db="EMBL/GenBank/DDBJ databases">
        <title>Genome Sequence of the Model Brown-Rot Fungus Postia placenta SB12.</title>
        <authorList>
            <consortium name="DOE Joint Genome Institute"/>
            <person name="Gaskell J."/>
            <person name="Kersten P."/>
            <person name="Larrondo L.F."/>
            <person name="Canessa P."/>
            <person name="Martinez D."/>
            <person name="Hibbett D."/>
            <person name="Schmoll M."/>
            <person name="Kubicek C.P."/>
            <person name="Martinez A.T."/>
            <person name="Yadav J."/>
            <person name="Master E."/>
            <person name="Magnuson J.K."/>
            <person name="James T."/>
            <person name="Yaver D."/>
            <person name="Berka R."/>
            <person name="Labutti K."/>
            <person name="Lipzen A."/>
            <person name="Aerts A."/>
            <person name="Barry K."/>
            <person name="Henrissat B."/>
            <person name="Blanchette R."/>
            <person name="Grigoriev I."/>
            <person name="Cullen D."/>
        </authorList>
    </citation>
    <scope>NUCLEOTIDE SEQUENCE [LARGE SCALE GENOMIC DNA]</scope>
    <source>
        <strain evidence="5 6">MAD-698-R-SB12</strain>
    </source>
</reference>
<dbReference type="OrthoDB" id="439046at2759"/>
<dbReference type="Pfam" id="PF02661">
    <property type="entry name" value="Fic"/>
    <property type="match status" value="1"/>
</dbReference>
<evidence type="ECO:0000256" key="3">
    <source>
        <dbReference type="SAM" id="MobiDB-lite"/>
    </source>
</evidence>
<accession>A0A1X6N3Z5</accession>
<keyword evidence="6" id="KW-1185">Reference proteome</keyword>
<keyword evidence="2" id="KW-0067">ATP-binding</keyword>
<dbReference type="SUPFAM" id="SSF140931">
    <property type="entry name" value="Fic-like"/>
    <property type="match status" value="2"/>
</dbReference>
<keyword evidence="2" id="KW-0547">Nucleotide-binding</keyword>
<feature type="compositionally biased region" description="Basic and acidic residues" evidence="3">
    <location>
        <begin position="1603"/>
        <end position="1612"/>
    </location>
</feature>
<evidence type="ECO:0000313" key="5">
    <source>
        <dbReference type="EMBL" id="OSX63196.1"/>
    </source>
</evidence>
<dbReference type="InterPro" id="IPR036597">
    <property type="entry name" value="Fido-like_dom_sf"/>
</dbReference>